<dbReference type="EMBL" id="KN833727">
    <property type="protein sequence ID" value="KIK23312.1"/>
    <property type="molecule type" value="Genomic_DNA"/>
</dbReference>
<feature type="non-terminal residue" evidence="2">
    <location>
        <position position="1"/>
    </location>
</feature>
<feature type="region of interest" description="Disordered" evidence="1">
    <location>
        <begin position="157"/>
        <end position="220"/>
    </location>
</feature>
<dbReference type="AlphaFoldDB" id="A0A0C9ZLQ2"/>
<keyword evidence="3" id="KW-1185">Reference proteome</keyword>
<accession>A0A0C9ZLQ2</accession>
<evidence type="ECO:0000313" key="2">
    <source>
        <dbReference type="EMBL" id="KIK23312.1"/>
    </source>
</evidence>
<reference evidence="2 3" key="1">
    <citation type="submission" date="2014-04" db="EMBL/GenBank/DDBJ databases">
        <authorList>
            <consortium name="DOE Joint Genome Institute"/>
            <person name="Kuo A."/>
            <person name="Kohler A."/>
            <person name="Costa M.D."/>
            <person name="Nagy L.G."/>
            <person name="Floudas D."/>
            <person name="Copeland A."/>
            <person name="Barry K.W."/>
            <person name="Cichocki N."/>
            <person name="Veneault-Fourrey C."/>
            <person name="LaButti K."/>
            <person name="Lindquist E.A."/>
            <person name="Lipzen A."/>
            <person name="Lundell T."/>
            <person name="Morin E."/>
            <person name="Murat C."/>
            <person name="Sun H."/>
            <person name="Tunlid A."/>
            <person name="Henrissat B."/>
            <person name="Grigoriev I.V."/>
            <person name="Hibbett D.S."/>
            <person name="Martin F."/>
            <person name="Nordberg H.P."/>
            <person name="Cantor M.N."/>
            <person name="Hua S.X."/>
        </authorList>
    </citation>
    <scope>NUCLEOTIDE SEQUENCE [LARGE SCALE GENOMIC DNA]</scope>
    <source>
        <strain evidence="2 3">441</strain>
    </source>
</reference>
<sequence>LLTWCNTYPDTRIKLFSDSHQEAVNEGWQHQQMSVQKEVYFQQVTDAIFPHDHDQHIRQLYVQYPSPFVKPIKSLQRSQQDSTGAGLTIKELKDKPEMSTLVNKILANFLWWADLHGFWRTNPSYNTVFSTANPGQDFTAGVQQYFSGGQSTAATGLPLVGDGWVDGNPSPVNDDPSAEGEEGLGSEEEDLGGDNVQASPIHEGPLCPPVNTDDNINPLL</sequence>
<protein>
    <submittedName>
        <fullName evidence="2">Unplaced genomic scaffold scaffold_43, whole genome shotgun sequence</fullName>
    </submittedName>
</protein>
<evidence type="ECO:0000313" key="3">
    <source>
        <dbReference type="Proteomes" id="UP000054018"/>
    </source>
</evidence>
<evidence type="ECO:0000256" key="1">
    <source>
        <dbReference type="SAM" id="MobiDB-lite"/>
    </source>
</evidence>
<dbReference type="HOGENOM" id="CLU_1227373_0_0_1"/>
<organism evidence="2 3">
    <name type="scientific">Pisolithus microcarpus 441</name>
    <dbReference type="NCBI Taxonomy" id="765257"/>
    <lineage>
        <taxon>Eukaryota</taxon>
        <taxon>Fungi</taxon>
        <taxon>Dikarya</taxon>
        <taxon>Basidiomycota</taxon>
        <taxon>Agaricomycotina</taxon>
        <taxon>Agaricomycetes</taxon>
        <taxon>Agaricomycetidae</taxon>
        <taxon>Boletales</taxon>
        <taxon>Sclerodermatineae</taxon>
        <taxon>Pisolithaceae</taxon>
        <taxon>Pisolithus</taxon>
    </lineage>
</organism>
<feature type="compositionally biased region" description="Acidic residues" evidence="1">
    <location>
        <begin position="176"/>
        <end position="192"/>
    </location>
</feature>
<dbReference type="STRING" id="765257.A0A0C9ZLQ2"/>
<dbReference type="Proteomes" id="UP000054018">
    <property type="component" value="Unassembled WGS sequence"/>
</dbReference>
<dbReference type="OrthoDB" id="3182376at2759"/>
<name>A0A0C9ZLQ2_9AGAM</name>
<reference evidence="3" key="2">
    <citation type="submission" date="2015-01" db="EMBL/GenBank/DDBJ databases">
        <title>Evolutionary Origins and Diversification of the Mycorrhizal Mutualists.</title>
        <authorList>
            <consortium name="DOE Joint Genome Institute"/>
            <consortium name="Mycorrhizal Genomics Consortium"/>
            <person name="Kohler A."/>
            <person name="Kuo A."/>
            <person name="Nagy L.G."/>
            <person name="Floudas D."/>
            <person name="Copeland A."/>
            <person name="Barry K.W."/>
            <person name="Cichocki N."/>
            <person name="Veneault-Fourrey C."/>
            <person name="LaButti K."/>
            <person name="Lindquist E.A."/>
            <person name="Lipzen A."/>
            <person name="Lundell T."/>
            <person name="Morin E."/>
            <person name="Murat C."/>
            <person name="Riley R."/>
            <person name="Ohm R."/>
            <person name="Sun H."/>
            <person name="Tunlid A."/>
            <person name="Henrissat B."/>
            <person name="Grigoriev I.V."/>
            <person name="Hibbett D.S."/>
            <person name="Martin F."/>
        </authorList>
    </citation>
    <scope>NUCLEOTIDE SEQUENCE [LARGE SCALE GENOMIC DNA]</scope>
    <source>
        <strain evidence="3">441</strain>
    </source>
</reference>
<proteinExistence type="predicted"/>
<gene>
    <name evidence="2" type="ORF">PISMIDRAFT_100570</name>
</gene>